<accession>A0A327RDI8</accession>
<sequence length="351" mass="39996">MTHTKTKPSKGKQIFRILLFVGTFVSLWFVPWILVKAWILPLPDTVQEQVNQTLSYGFDGVIVYVDQAGKPPATYTAGYHNTTQKIPAKPNALFKIASISKLYVAVAITKLAHQKRIDLDKTLADYFPELVGRIEYAEDITIRMLVQHRSGIPNFTDSPEFWSNQPNTNIDVLQYVLDKPANFKPNTDYGYSNTNYLLLSRLIEQVTGRPRFDYFKTEILNPLELKNTYASLDDVNLDEVMSGYYVGINKDFKTQNEGMMLATAADVGSFLRALNDGTLLNKAEMNLYSSLYQFNHGGLAAGYQCLAEYHKDIDAVVVQFMNTTDFEGYQWNLLEITHSRVVKILRKDRKL</sequence>
<organism evidence="3 4">
    <name type="scientific">Olleya aquimaris</name>
    <dbReference type="NCBI Taxonomy" id="639310"/>
    <lineage>
        <taxon>Bacteria</taxon>
        <taxon>Pseudomonadati</taxon>
        <taxon>Bacteroidota</taxon>
        <taxon>Flavobacteriia</taxon>
        <taxon>Flavobacteriales</taxon>
        <taxon>Flavobacteriaceae</taxon>
    </lineage>
</organism>
<reference evidence="3 4" key="1">
    <citation type="submission" date="2018-06" db="EMBL/GenBank/DDBJ databases">
        <title>Genomic Encyclopedia of Archaeal and Bacterial Type Strains, Phase II (KMG-II): from individual species to whole genera.</title>
        <authorList>
            <person name="Goeker M."/>
        </authorList>
    </citation>
    <scope>NUCLEOTIDE SEQUENCE [LARGE SCALE GENOMIC DNA]</scope>
    <source>
        <strain evidence="3 4">DSM 24464</strain>
    </source>
</reference>
<protein>
    <submittedName>
        <fullName evidence="3">Beta-lactamase</fullName>
    </submittedName>
</protein>
<evidence type="ECO:0000256" key="1">
    <source>
        <dbReference type="SAM" id="Phobius"/>
    </source>
</evidence>
<dbReference type="PANTHER" id="PTHR46825">
    <property type="entry name" value="D-ALANYL-D-ALANINE-CARBOXYPEPTIDASE/ENDOPEPTIDASE AMPH"/>
    <property type="match status" value="1"/>
</dbReference>
<dbReference type="Proteomes" id="UP000248703">
    <property type="component" value="Unassembled WGS sequence"/>
</dbReference>
<proteinExistence type="predicted"/>
<dbReference type="InterPro" id="IPR001466">
    <property type="entry name" value="Beta-lactam-related"/>
</dbReference>
<keyword evidence="1" id="KW-0812">Transmembrane</keyword>
<dbReference type="InterPro" id="IPR012338">
    <property type="entry name" value="Beta-lactam/transpept-like"/>
</dbReference>
<dbReference type="Gene3D" id="3.40.710.10">
    <property type="entry name" value="DD-peptidase/beta-lactamase superfamily"/>
    <property type="match status" value="1"/>
</dbReference>
<keyword evidence="4" id="KW-1185">Reference proteome</keyword>
<evidence type="ECO:0000313" key="4">
    <source>
        <dbReference type="Proteomes" id="UP000248703"/>
    </source>
</evidence>
<evidence type="ECO:0000259" key="2">
    <source>
        <dbReference type="Pfam" id="PF00144"/>
    </source>
</evidence>
<dbReference type="PANTHER" id="PTHR46825:SF9">
    <property type="entry name" value="BETA-LACTAMASE-RELATED DOMAIN-CONTAINING PROTEIN"/>
    <property type="match status" value="1"/>
</dbReference>
<dbReference type="InterPro" id="IPR050491">
    <property type="entry name" value="AmpC-like"/>
</dbReference>
<keyword evidence="1" id="KW-0472">Membrane</keyword>
<dbReference type="SUPFAM" id="SSF56601">
    <property type="entry name" value="beta-lactamase/transpeptidase-like"/>
    <property type="match status" value="1"/>
</dbReference>
<gene>
    <name evidence="3" type="ORF">LY08_02437</name>
</gene>
<dbReference type="RefSeq" id="WP_111660703.1">
    <property type="nucleotide sequence ID" value="NZ_QLLO01000010.1"/>
</dbReference>
<evidence type="ECO:0000313" key="3">
    <source>
        <dbReference type="EMBL" id="RAJ11937.1"/>
    </source>
</evidence>
<feature type="transmembrane region" description="Helical" evidence="1">
    <location>
        <begin position="14"/>
        <end position="34"/>
    </location>
</feature>
<name>A0A327RDI8_9FLAO</name>
<feature type="domain" description="Beta-lactamase-related" evidence="2">
    <location>
        <begin position="51"/>
        <end position="289"/>
    </location>
</feature>
<dbReference type="Pfam" id="PF00144">
    <property type="entry name" value="Beta-lactamase"/>
    <property type="match status" value="1"/>
</dbReference>
<dbReference type="EMBL" id="QLLO01000010">
    <property type="protein sequence ID" value="RAJ11937.1"/>
    <property type="molecule type" value="Genomic_DNA"/>
</dbReference>
<dbReference type="AlphaFoldDB" id="A0A327RDI8"/>
<comment type="caution">
    <text evidence="3">The sequence shown here is derived from an EMBL/GenBank/DDBJ whole genome shotgun (WGS) entry which is preliminary data.</text>
</comment>
<keyword evidence="1" id="KW-1133">Transmembrane helix</keyword>
<dbReference type="OrthoDB" id="9793489at2"/>